<evidence type="ECO:0000313" key="2">
    <source>
        <dbReference type="Proteomes" id="UP001501588"/>
    </source>
</evidence>
<name>A0ABN1F115_9PROT</name>
<sequence>MSTTTVLFQIHYFDRWAEKAFSDLRAGAPPNHEFVVLMHLPVSAPVPERVLRHPHHIVRTPELLALPYPAKVGGEGWNLWHDGHTDLILMHYWRAHPGHDRYWAIEYDVRYTGPWRRFFAAFENDASDLLAPMLCRRRDFPEWLFWPSLVSPGTPPSDAEAVSSFMPVFRASGRLMQAMDEAYRQGWSGHLECSFATIAATRGLAIADLGGDGEFTPEARRGRFYSGTVRDVYRAPGSFVFKPTFFRTGSRPGMLWHPVKPFWFGAEFRRELLVARSAVGRVIRSRAAWLLPSRWRPPGSFSRNAPSR</sequence>
<dbReference type="RefSeq" id="WP_343894852.1">
    <property type="nucleotide sequence ID" value="NZ_BAAAFZ010000019.1"/>
</dbReference>
<protein>
    <recommendedName>
        <fullName evidence="3">DUF3405 domain-containing protein</fullName>
    </recommendedName>
</protein>
<reference evidence="1 2" key="1">
    <citation type="journal article" date="2019" name="Int. J. Syst. Evol. Microbiol.">
        <title>The Global Catalogue of Microorganisms (GCM) 10K type strain sequencing project: providing services to taxonomists for standard genome sequencing and annotation.</title>
        <authorList>
            <consortium name="The Broad Institute Genomics Platform"/>
            <consortium name="The Broad Institute Genome Sequencing Center for Infectious Disease"/>
            <person name="Wu L."/>
            <person name="Ma J."/>
        </authorList>
    </citation>
    <scope>NUCLEOTIDE SEQUENCE [LARGE SCALE GENOMIC DNA]</scope>
    <source>
        <strain evidence="1 2">JCM 9933</strain>
    </source>
</reference>
<gene>
    <name evidence="1" type="ORF">GCM10009416_17490</name>
</gene>
<dbReference type="EMBL" id="BAAAFZ010000019">
    <property type="protein sequence ID" value="GAA0579582.1"/>
    <property type="molecule type" value="Genomic_DNA"/>
</dbReference>
<proteinExistence type="predicted"/>
<dbReference type="Proteomes" id="UP001501588">
    <property type="component" value="Unassembled WGS sequence"/>
</dbReference>
<accession>A0ABN1F115</accession>
<evidence type="ECO:0008006" key="3">
    <source>
        <dbReference type="Google" id="ProtNLM"/>
    </source>
</evidence>
<evidence type="ECO:0000313" key="1">
    <source>
        <dbReference type="EMBL" id="GAA0579582.1"/>
    </source>
</evidence>
<keyword evidence="2" id="KW-1185">Reference proteome</keyword>
<organism evidence="1 2">
    <name type="scientific">Craurococcus roseus</name>
    <dbReference type="NCBI Taxonomy" id="77585"/>
    <lineage>
        <taxon>Bacteria</taxon>
        <taxon>Pseudomonadati</taxon>
        <taxon>Pseudomonadota</taxon>
        <taxon>Alphaproteobacteria</taxon>
        <taxon>Acetobacterales</taxon>
        <taxon>Acetobacteraceae</taxon>
        <taxon>Craurococcus</taxon>
    </lineage>
</organism>
<comment type="caution">
    <text evidence="1">The sequence shown here is derived from an EMBL/GenBank/DDBJ whole genome shotgun (WGS) entry which is preliminary data.</text>
</comment>